<evidence type="ECO:0000313" key="2">
    <source>
        <dbReference type="EMBL" id="OCF50741.1"/>
    </source>
</evidence>
<evidence type="ECO:0000313" key="3">
    <source>
        <dbReference type="EMBL" id="WWC68518.1"/>
    </source>
</evidence>
<gene>
    <name evidence="2" type="ORF">I206_02797</name>
    <name evidence="3" type="ORF">I206_102447</name>
</gene>
<reference evidence="3" key="2">
    <citation type="submission" date="2013-07" db="EMBL/GenBank/DDBJ databases">
        <authorList>
            <consortium name="The Broad Institute Genome Sequencing Platform"/>
            <person name="Cuomo C."/>
            <person name="Litvintseva A."/>
            <person name="Chen Y."/>
            <person name="Heitman J."/>
            <person name="Sun S."/>
            <person name="Springer D."/>
            <person name="Dromer F."/>
            <person name="Young S.K."/>
            <person name="Zeng Q."/>
            <person name="Gargeya S."/>
            <person name="Fitzgerald M."/>
            <person name="Abouelleil A."/>
            <person name="Alvarado L."/>
            <person name="Berlin A.M."/>
            <person name="Chapman S.B."/>
            <person name="Dewar J."/>
            <person name="Goldberg J."/>
            <person name="Griggs A."/>
            <person name="Gujja S."/>
            <person name="Hansen M."/>
            <person name="Howarth C."/>
            <person name="Imamovic A."/>
            <person name="Larimer J."/>
            <person name="McCowan C."/>
            <person name="Murphy C."/>
            <person name="Pearson M."/>
            <person name="Priest M."/>
            <person name="Roberts A."/>
            <person name="Saif S."/>
            <person name="Shea T."/>
            <person name="Sykes S."/>
            <person name="Wortman J."/>
            <person name="Nusbaum C."/>
            <person name="Birren B."/>
        </authorList>
    </citation>
    <scope>NUCLEOTIDE SEQUENCE</scope>
    <source>
        <strain evidence="3">CBS 10737</strain>
    </source>
</reference>
<protein>
    <submittedName>
        <fullName evidence="2">Uncharacterized protein</fullName>
    </submittedName>
</protein>
<accession>A0A1B9I5H5</accession>
<name>A0A1B9I5H5_9TREE</name>
<feature type="compositionally biased region" description="Polar residues" evidence="1">
    <location>
        <begin position="132"/>
        <end position="159"/>
    </location>
</feature>
<dbReference type="EMBL" id="KI894009">
    <property type="protein sequence ID" value="OCF50741.1"/>
    <property type="molecule type" value="Genomic_DNA"/>
</dbReference>
<evidence type="ECO:0000313" key="4">
    <source>
        <dbReference type="Proteomes" id="UP000094020"/>
    </source>
</evidence>
<evidence type="ECO:0000256" key="1">
    <source>
        <dbReference type="SAM" id="MobiDB-lite"/>
    </source>
</evidence>
<dbReference type="KEGG" id="kpin:30171166"/>
<proteinExistence type="predicted"/>
<dbReference type="GeneID" id="30171166"/>
<reference evidence="2" key="1">
    <citation type="submission" date="2013-07" db="EMBL/GenBank/DDBJ databases">
        <title>The Genome Sequence of Cryptococcus pinus CBS10737.</title>
        <authorList>
            <consortium name="The Broad Institute Genome Sequencing Platform"/>
            <person name="Cuomo C."/>
            <person name="Litvintseva A."/>
            <person name="Chen Y."/>
            <person name="Heitman J."/>
            <person name="Sun S."/>
            <person name="Springer D."/>
            <person name="Dromer F."/>
            <person name="Young S.K."/>
            <person name="Zeng Q."/>
            <person name="Gargeya S."/>
            <person name="Fitzgerald M."/>
            <person name="Abouelleil A."/>
            <person name="Alvarado L."/>
            <person name="Berlin A.M."/>
            <person name="Chapman S.B."/>
            <person name="Dewar J."/>
            <person name="Goldberg J."/>
            <person name="Griggs A."/>
            <person name="Gujja S."/>
            <person name="Hansen M."/>
            <person name="Howarth C."/>
            <person name="Imamovic A."/>
            <person name="Larimer J."/>
            <person name="McCowan C."/>
            <person name="Murphy C."/>
            <person name="Pearson M."/>
            <person name="Priest M."/>
            <person name="Roberts A."/>
            <person name="Saif S."/>
            <person name="Shea T."/>
            <person name="Sykes S."/>
            <person name="Wortman J."/>
            <person name="Nusbaum C."/>
            <person name="Birren B."/>
        </authorList>
    </citation>
    <scope>NUCLEOTIDE SEQUENCE [LARGE SCALE GENOMIC DNA]</scope>
    <source>
        <strain evidence="2">CBS 10737</strain>
    </source>
</reference>
<dbReference type="EMBL" id="CP144521">
    <property type="protein sequence ID" value="WWC68518.1"/>
    <property type="molecule type" value="Genomic_DNA"/>
</dbReference>
<dbReference type="Proteomes" id="UP000094020">
    <property type="component" value="Chromosome 3"/>
</dbReference>
<dbReference type="AlphaFoldDB" id="A0A1B9I5H5"/>
<dbReference type="RefSeq" id="XP_019011960.1">
    <property type="nucleotide sequence ID" value="XM_019154557.1"/>
</dbReference>
<sequence>MSYSFQSAQSTKLPVKCESCRNFDKNGSAWCGSSELSRGSCDFCTMTKQECIFDKRVLEEYFTRSAVVKDPILNAFWDKNASSSQYLGVPASEWKFPRPAILSPGQTTAPTQQTAPSQLPSMIPPGLRPSDFYTSVDQPETLPTTVGTTFEQQTNNQPR</sequence>
<keyword evidence="4" id="KW-1185">Reference proteome</keyword>
<reference evidence="2" key="3">
    <citation type="submission" date="2016-07" db="EMBL/GenBank/DDBJ databases">
        <title>Evolution of pathogenesis and genome organization in the Tremellales.</title>
        <authorList>
            <person name="Cuomo C."/>
            <person name="Litvintseva A."/>
            <person name="Heitman J."/>
            <person name="Chen Y."/>
            <person name="Sun S."/>
            <person name="Springer D."/>
            <person name="Dromer F."/>
            <person name="Young S."/>
            <person name="Zeng Q."/>
            <person name="Chapman S."/>
            <person name="Gujja S."/>
            <person name="Saif S."/>
            <person name="Birren B."/>
        </authorList>
    </citation>
    <scope>NUCLEOTIDE SEQUENCE</scope>
    <source>
        <strain evidence="2">CBS 10737</strain>
    </source>
</reference>
<reference evidence="3" key="4">
    <citation type="submission" date="2024-02" db="EMBL/GenBank/DDBJ databases">
        <title>Comparative genomics of Cryptococcus and Kwoniella reveals pathogenesis evolution and contrasting modes of karyotype evolution via chromosome fusion or intercentromeric recombination.</title>
        <authorList>
            <person name="Coelho M.A."/>
            <person name="David-Palma M."/>
            <person name="Shea T."/>
            <person name="Bowers K."/>
            <person name="McGinley-Smith S."/>
            <person name="Mohammad A.W."/>
            <person name="Gnirke A."/>
            <person name="Yurkov A.M."/>
            <person name="Nowrousian M."/>
            <person name="Sun S."/>
            <person name="Cuomo C.A."/>
            <person name="Heitman J."/>
        </authorList>
    </citation>
    <scope>NUCLEOTIDE SEQUENCE</scope>
    <source>
        <strain evidence="3">CBS 10737</strain>
    </source>
</reference>
<feature type="compositionally biased region" description="Low complexity" evidence="1">
    <location>
        <begin position="103"/>
        <end position="121"/>
    </location>
</feature>
<organism evidence="2">
    <name type="scientific">Kwoniella pini CBS 10737</name>
    <dbReference type="NCBI Taxonomy" id="1296096"/>
    <lineage>
        <taxon>Eukaryota</taxon>
        <taxon>Fungi</taxon>
        <taxon>Dikarya</taxon>
        <taxon>Basidiomycota</taxon>
        <taxon>Agaricomycotina</taxon>
        <taxon>Tremellomycetes</taxon>
        <taxon>Tremellales</taxon>
        <taxon>Cryptococcaceae</taxon>
        <taxon>Kwoniella</taxon>
    </lineage>
</organism>
<feature type="region of interest" description="Disordered" evidence="1">
    <location>
        <begin position="98"/>
        <end position="159"/>
    </location>
</feature>